<dbReference type="Proteomes" id="UP000569914">
    <property type="component" value="Unassembled WGS sequence"/>
</dbReference>
<dbReference type="InterPro" id="IPR039559">
    <property type="entry name" value="AIM6_PI-PLC-like_dom"/>
</dbReference>
<dbReference type="Pfam" id="PF13653">
    <property type="entry name" value="GDPD_2"/>
    <property type="match status" value="1"/>
</dbReference>
<dbReference type="SUPFAM" id="SSF51695">
    <property type="entry name" value="PLC-like phosphodiesterases"/>
    <property type="match status" value="2"/>
</dbReference>
<organism evidence="2 3">
    <name type="scientific">Microlunatus parietis</name>
    <dbReference type="NCBI Taxonomy" id="682979"/>
    <lineage>
        <taxon>Bacteria</taxon>
        <taxon>Bacillati</taxon>
        <taxon>Actinomycetota</taxon>
        <taxon>Actinomycetes</taxon>
        <taxon>Propionibacteriales</taxon>
        <taxon>Propionibacteriaceae</taxon>
        <taxon>Microlunatus</taxon>
    </lineage>
</organism>
<evidence type="ECO:0000259" key="1">
    <source>
        <dbReference type="PROSITE" id="PS51704"/>
    </source>
</evidence>
<protein>
    <submittedName>
        <fullName evidence="2">Glycerophosphoryl diester phosphodiesterase</fullName>
        <ecNumber evidence="2">3.1.4.46</ecNumber>
    </submittedName>
</protein>
<sequence>MMMIARGALVLIMTVGLSLMGIGPSSAEPRSGRFDLQAHRGGLGLTVESTITGFTRALELGVSTLELDVQVTEDGHAVVTHDRLVSGTKCRDTVPYTNGDPEFPYVGKWVKDLTLEQVRQLDCGSQRLAEHPGQTLDPGARMPELRDVFALVQRYRAYQVKLNIETKVEAGAPEETAPREQFVQVVAAEVRKARIARQVTIQSFDWGALMRMREVAPSLPIIALTNRDFLQTGQPGKSPWLGGIDIDDFDGDLIKAVKSFDADAVSPVHGFPQNGKISDPNYQPYVDAAMVRSAHQAGITIVPWTVNDPATMRSLIKIGVDGLITDYPDRLRTVLDDQGFRLPRSYRAPKVEPLAQAHAHNDYEHLNPLTDALDRGFSSVEADVWLIDGELRVAHDLDETEPGVTLEKLYLEPLAERAERGHGSIYPTAPGAGFQLLIDIKSDGPTTYAAIDRALRKYDAVFSRFTERGIEERAVTAVISGNRPLEVMQQQRDRYAGYDGRLADLGSGYAPELMPLVSDNWTNHFDWDGTGTFPAAKRAKLRKIVADAHQAGYRVRFWATPDQPGAAREALWRELIAAGVDHVNTDDLHGLELFLRAR</sequence>
<dbReference type="GO" id="GO:0006629">
    <property type="term" value="P:lipid metabolic process"/>
    <property type="evidence" value="ECO:0007669"/>
    <property type="project" value="InterPro"/>
</dbReference>
<dbReference type="Pfam" id="PF03009">
    <property type="entry name" value="GDPD"/>
    <property type="match status" value="1"/>
</dbReference>
<dbReference type="Gene3D" id="3.20.20.190">
    <property type="entry name" value="Phosphatidylinositol (PI) phosphodiesterase"/>
    <property type="match status" value="2"/>
</dbReference>
<dbReference type="PANTHER" id="PTHR46211:SF14">
    <property type="entry name" value="GLYCEROPHOSPHODIESTER PHOSPHODIESTERASE"/>
    <property type="match status" value="1"/>
</dbReference>
<dbReference type="CDD" id="cd08577">
    <property type="entry name" value="PI-PLCc_GDPD_SF_unchar3"/>
    <property type="match status" value="1"/>
</dbReference>
<keyword evidence="3" id="KW-1185">Reference proteome</keyword>
<gene>
    <name evidence="2" type="ORF">BKA15_004723</name>
</gene>
<evidence type="ECO:0000313" key="3">
    <source>
        <dbReference type="Proteomes" id="UP000569914"/>
    </source>
</evidence>
<accession>A0A7Y9LB10</accession>
<dbReference type="GO" id="GO:0008889">
    <property type="term" value="F:glycerophosphodiester phosphodiesterase activity"/>
    <property type="evidence" value="ECO:0007669"/>
    <property type="project" value="UniProtKB-EC"/>
</dbReference>
<dbReference type="InterPro" id="IPR030395">
    <property type="entry name" value="GP_PDE_dom"/>
</dbReference>
<dbReference type="PROSITE" id="PS51704">
    <property type="entry name" value="GP_PDE"/>
    <property type="match status" value="1"/>
</dbReference>
<dbReference type="AlphaFoldDB" id="A0A7Y9LB10"/>
<proteinExistence type="predicted"/>
<keyword evidence="2" id="KW-0378">Hydrolase</keyword>
<dbReference type="EC" id="3.1.4.46" evidence="2"/>
<dbReference type="PROSITE" id="PS50007">
    <property type="entry name" value="PIPLC_X_DOMAIN"/>
    <property type="match status" value="1"/>
</dbReference>
<dbReference type="InterPro" id="IPR017946">
    <property type="entry name" value="PLC-like_Pdiesterase_TIM-brl"/>
</dbReference>
<feature type="domain" description="GP-PDE" evidence="1">
    <location>
        <begin position="34"/>
        <end position="335"/>
    </location>
</feature>
<name>A0A7Y9LB10_9ACTN</name>
<comment type="caution">
    <text evidence="2">The sequence shown here is derived from an EMBL/GenBank/DDBJ whole genome shotgun (WGS) entry which is preliminary data.</text>
</comment>
<evidence type="ECO:0000313" key="2">
    <source>
        <dbReference type="EMBL" id="NYE73394.1"/>
    </source>
</evidence>
<reference evidence="2 3" key="1">
    <citation type="submission" date="2020-07" db="EMBL/GenBank/DDBJ databases">
        <title>Sequencing the genomes of 1000 actinobacteria strains.</title>
        <authorList>
            <person name="Klenk H.-P."/>
        </authorList>
    </citation>
    <scope>NUCLEOTIDE SEQUENCE [LARGE SCALE GENOMIC DNA]</scope>
    <source>
        <strain evidence="2 3">DSM 22083</strain>
    </source>
</reference>
<dbReference type="PANTHER" id="PTHR46211">
    <property type="entry name" value="GLYCEROPHOSPHORYL DIESTER PHOSPHODIESTERASE"/>
    <property type="match status" value="1"/>
</dbReference>
<dbReference type="EMBL" id="JACCBU010000001">
    <property type="protein sequence ID" value="NYE73394.1"/>
    <property type="molecule type" value="Genomic_DNA"/>
</dbReference>